<comment type="pathway">
    <text evidence="3">One-carbon metabolism; methylamine degradation.</text>
</comment>
<evidence type="ECO:0000256" key="6">
    <source>
        <dbReference type="ARBA" id="ARBA00022989"/>
    </source>
</evidence>
<reference evidence="10 11" key="1">
    <citation type="submission" date="2020-04" db="EMBL/GenBank/DDBJ databases">
        <title>Pseudomonas crami sp. nov., a novel proteolytic bacterial species isolated from cream.</title>
        <authorList>
            <person name="Hofmann K."/>
            <person name="Woller A."/>
            <person name="Huptas C."/>
            <person name="Wenning M."/>
            <person name="Scherer S."/>
            <person name="Doll E.V."/>
        </authorList>
    </citation>
    <scope>NUCLEOTIDE SEQUENCE [LARGE SCALE GENOMIC DNA]</scope>
    <source>
        <strain evidence="10 11">WS 5096</strain>
    </source>
</reference>
<evidence type="ECO:0000256" key="4">
    <source>
        <dbReference type="ARBA" id="ARBA00019078"/>
    </source>
</evidence>
<organism evidence="10 11">
    <name type="scientific">Pseudomonas cremoris</name>
    <dbReference type="NCBI Taxonomy" id="2724178"/>
    <lineage>
        <taxon>Bacteria</taxon>
        <taxon>Pseudomonadati</taxon>
        <taxon>Pseudomonadota</taxon>
        <taxon>Gammaproteobacteria</taxon>
        <taxon>Pseudomonadales</taxon>
        <taxon>Pseudomonadaceae</taxon>
        <taxon>Pseudomonas</taxon>
    </lineage>
</organism>
<dbReference type="Pfam" id="PF07291">
    <property type="entry name" value="MauE"/>
    <property type="match status" value="1"/>
</dbReference>
<name>A0ABR6TD55_9PSED</name>
<keyword evidence="6 8" id="KW-1133">Transmembrane helix</keyword>
<comment type="subcellular location">
    <subcellularLocation>
        <location evidence="2">Membrane</location>
        <topology evidence="2">Multi-pass membrane protein</topology>
    </subcellularLocation>
</comment>
<keyword evidence="5 8" id="KW-0812">Transmembrane</keyword>
<protein>
    <recommendedName>
        <fullName evidence="4">Methylamine utilization protein MauE</fullName>
    </recommendedName>
</protein>
<evidence type="ECO:0000256" key="5">
    <source>
        <dbReference type="ARBA" id="ARBA00022692"/>
    </source>
</evidence>
<feature type="transmembrane region" description="Helical" evidence="8">
    <location>
        <begin position="116"/>
        <end position="134"/>
    </location>
</feature>
<evidence type="ECO:0000313" key="10">
    <source>
        <dbReference type="EMBL" id="MBC2383896.1"/>
    </source>
</evidence>
<feature type="transmembrane region" description="Helical" evidence="8">
    <location>
        <begin position="6"/>
        <end position="28"/>
    </location>
</feature>
<feature type="transmembrane region" description="Helical" evidence="8">
    <location>
        <begin position="74"/>
        <end position="95"/>
    </location>
</feature>
<evidence type="ECO:0000256" key="1">
    <source>
        <dbReference type="ARBA" id="ARBA00003475"/>
    </source>
</evidence>
<comment type="caution">
    <text evidence="10">The sequence shown here is derived from an EMBL/GenBank/DDBJ whole genome shotgun (WGS) entry which is preliminary data.</text>
</comment>
<evidence type="ECO:0000256" key="3">
    <source>
        <dbReference type="ARBA" id="ARBA00004856"/>
    </source>
</evidence>
<accession>A0ABR6TD55</accession>
<evidence type="ECO:0000256" key="2">
    <source>
        <dbReference type="ARBA" id="ARBA00004141"/>
    </source>
</evidence>
<evidence type="ECO:0000259" key="9">
    <source>
        <dbReference type="Pfam" id="PF07291"/>
    </source>
</evidence>
<keyword evidence="11" id="KW-1185">Reference proteome</keyword>
<dbReference type="InterPro" id="IPR009908">
    <property type="entry name" value="Methylamine_util_MauE"/>
</dbReference>
<keyword evidence="7 8" id="KW-0472">Membrane</keyword>
<feature type="domain" description="Methylamine utilisation protein MauE" evidence="9">
    <location>
        <begin position="10"/>
        <end position="134"/>
    </location>
</feature>
<dbReference type="Proteomes" id="UP000534677">
    <property type="component" value="Unassembled WGS sequence"/>
</dbReference>
<evidence type="ECO:0000256" key="8">
    <source>
        <dbReference type="SAM" id="Phobius"/>
    </source>
</evidence>
<gene>
    <name evidence="10" type="ORF">HF209_23420</name>
</gene>
<comment type="function">
    <text evidence="1">May be specifically involved in the processing, transport, and/or maturation of the MADH beta-subunit.</text>
</comment>
<dbReference type="EMBL" id="JAAXCZ010000013">
    <property type="protein sequence ID" value="MBC2383896.1"/>
    <property type="molecule type" value="Genomic_DNA"/>
</dbReference>
<proteinExistence type="predicted"/>
<evidence type="ECO:0000256" key="7">
    <source>
        <dbReference type="ARBA" id="ARBA00023136"/>
    </source>
</evidence>
<feature type="transmembrane region" description="Helical" evidence="8">
    <location>
        <begin position="146"/>
        <end position="167"/>
    </location>
</feature>
<feature type="transmembrane region" description="Helical" evidence="8">
    <location>
        <begin position="49"/>
        <end position="68"/>
    </location>
</feature>
<evidence type="ECO:0000313" key="11">
    <source>
        <dbReference type="Proteomes" id="UP000534677"/>
    </source>
</evidence>
<sequence length="176" mass="18694">MVIDDPLVHFASAGLLALLLGLGGIQKLRNRAAFVQVLERYGQARGSRAVLSVLLPAMELLTAAGLLASVQIPWLAAPAALLLALYTLVLAISVWRGDAIEDCGCHFGGRPQPPSAALIWRNLLLIGLALNLLLPVAVRPLVWFDALTLVFLSISAVALYGLAHLLISNHAALRSL</sequence>
<dbReference type="RefSeq" id="WP_185709545.1">
    <property type="nucleotide sequence ID" value="NZ_JAAXCZ010000013.1"/>
</dbReference>